<dbReference type="InterPro" id="IPR012334">
    <property type="entry name" value="Pectin_lyas_fold"/>
</dbReference>
<dbReference type="GO" id="GO:0030570">
    <property type="term" value="F:pectate lyase activity"/>
    <property type="evidence" value="ECO:0007669"/>
    <property type="project" value="InterPro"/>
</dbReference>
<dbReference type="InterPro" id="IPR045032">
    <property type="entry name" value="PEL"/>
</dbReference>
<dbReference type="OrthoDB" id="5348404at2759"/>
<dbReference type="AlphaFoldDB" id="A0A9P5YDE6"/>
<reference evidence="5" key="1">
    <citation type="submission" date="2020-11" db="EMBL/GenBank/DDBJ databases">
        <authorList>
            <consortium name="DOE Joint Genome Institute"/>
            <person name="Ahrendt S."/>
            <person name="Riley R."/>
            <person name="Andreopoulos W."/>
            <person name="Labutti K."/>
            <person name="Pangilinan J."/>
            <person name="Ruiz-Duenas F.J."/>
            <person name="Barrasa J.M."/>
            <person name="Sanchez-Garcia M."/>
            <person name="Camarero S."/>
            <person name="Miyauchi S."/>
            <person name="Serrano A."/>
            <person name="Linde D."/>
            <person name="Babiker R."/>
            <person name="Drula E."/>
            <person name="Ayuso-Fernandez I."/>
            <person name="Pacheco R."/>
            <person name="Padilla G."/>
            <person name="Ferreira P."/>
            <person name="Barriuso J."/>
            <person name="Kellner H."/>
            <person name="Castanera R."/>
            <person name="Alfaro M."/>
            <person name="Ramirez L."/>
            <person name="Pisabarro A.G."/>
            <person name="Kuo A."/>
            <person name="Tritt A."/>
            <person name="Lipzen A."/>
            <person name="He G."/>
            <person name="Yan M."/>
            <person name="Ng V."/>
            <person name="Cullen D."/>
            <person name="Martin F."/>
            <person name="Rosso M.-N."/>
            <person name="Henrissat B."/>
            <person name="Hibbett D."/>
            <person name="Martinez A.T."/>
            <person name="Grigoriev I.V."/>
        </authorList>
    </citation>
    <scope>NUCLEOTIDE SEQUENCE</scope>
    <source>
        <strain evidence="5">CBS 247.69</strain>
    </source>
</reference>
<keyword evidence="6" id="KW-1185">Reference proteome</keyword>
<dbReference type="Gene3D" id="2.160.20.10">
    <property type="entry name" value="Single-stranded right-handed beta-helix, Pectin lyase-like"/>
    <property type="match status" value="1"/>
</dbReference>
<organism evidence="5 6">
    <name type="scientific">Collybia nuda</name>
    <dbReference type="NCBI Taxonomy" id="64659"/>
    <lineage>
        <taxon>Eukaryota</taxon>
        <taxon>Fungi</taxon>
        <taxon>Dikarya</taxon>
        <taxon>Basidiomycota</taxon>
        <taxon>Agaricomycotina</taxon>
        <taxon>Agaricomycetes</taxon>
        <taxon>Agaricomycetidae</taxon>
        <taxon>Agaricales</taxon>
        <taxon>Tricholomatineae</taxon>
        <taxon>Clitocybaceae</taxon>
        <taxon>Collybia</taxon>
    </lineage>
</organism>
<evidence type="ECO:0000313" key="5">
    <source>
        <dbReference type="EMBL" id="KAF9466782.1"/>
    </source>
</evidence>
<evidence type="ECO:0000256" key="1">
    <source>
        <dbReference type="ARBA" id="ARBA00010980"/>
    </source>
</evidence>
<name>A0A9P5YDE6_9AGAR</name>
<feature type="domain" description="Pectate lyase" evidence="4">
    <location>
        <begin position="122"/>
        <end position="387"/>
    </location>
</feature>
<evidence type="ECO:0000259" key="4">
    <source>
        <dbReference type="SMART" id="SM00656"/>
    </source>
</evidence>
<accession>A0A9P5YDE6</accession>
<dbReference type="Pfam" id="PF00544">
    <property type="entry name" value="Pectate_lyase_4"/>
    <property type="match status" value="1"/>
</dbReference>
<dbReference type="InterPro" id="IPR002022">
    <property type="entry name" value="Pec_lyase"/>
</dbReference>
<dbReference type="Proteomes" id="UP000807353">
    <property type="component" value="Unassembled WGS sequence"/>
</dbReference>
<keyword evidence="3" id="KW-0119">Carbohydrate metabolism</keyword>
<comment type="subcellular location">
    <subcellularLocation>
        <location evidence="3">Secreted</location>
    </subcellularLocation>
</comment>
<proteinExistence type="inferred from homology"/>
<dbReference type="SMART" id="SM00656">
    <property type="entry name" value="Amb_all"/>
    <property type="match status" value="1"/>
</dbReference>
<comment type="caution">
    <text evidence="5">The sequence shown here is derived from an EMBL/GenBank/DDBJ whole genome shotgun (WGS) entry which is preliminary data.</text>
</comment>
<keyword evidence="3" id="KW-0964">Secreted</keyword>
<gene>
    <name evidence="5" type="ORF">BDZ94DRAFT_1334935</name>
</gene>
<dbReference type="GO" id="GO:0000272">
    <property type="term" value="P:polysaccharide catabolic process"/>
    <property type="evidence" value="ECO:0007669"/>
    <property type="project" value="UniProtKB-KW"/>
</dbReference>
<dbReference type="SUPFAM" id="SSF51126">
    <property type="entry name" value="Pectin lyase-like"/>
    <property type="match status" value="1"/>
</dbReference>
<keyword evidence="2 3" id="KW-0456">Lyase</keyword>
<dbReference type="EMBL" id="MU150240">
    <property type="protein sequence ID" value="KAF9466782.1"/>
    <property type="molecule type" value="Genomic_DNA"/>
</dbReference>
<dbReference type="PANTHER" id="PTHR31683:SF18">
    <property type="entry name" value="PECTATE LYASE 21-RELATED"/>
    <property type="match status" value="1"/>
</dbReference>
<sequence>MKFPLALITGILFRAAVPASALLLYLGRPPSNLPLRTPFGFASTSTGGVGFNSSTYVVTNATDLRVALKLPFPKVVYVNGTIYGNQLDDGSFADCQWYIDTSPVPNYNFTLYVLSLNTTYMSLVADAMAANVTFEGKNATELNILLRKQNGWRAQAQNSQKKWEGIDMTSNTTLVGWDADARLAGVRLGMNLVNNIHVRNLILEPPQDCFPAPETYPATWNARYDAIAAVTSTNVWIDGNTFQDGLKPVAPDYFLGGWWVDRYDGLFDAEDGCDNITFSHNIVRNHHKSLLWGGGNKEADRDLGKMHFTVFGNRFKLSQSRNPLMRFGTFHIQNNLFDSTNNLPSSDRVTVAFAPIPPIDSFQYHFGIYNQSKVLVSQNVFKQDGLYPNDDSLIFTFKDLTRADIPAKLCAENEGNTMSTSNIFNGMDIDLGGVAKKIFSTSVSQGLGVEGGLVFDCEGDEFSKLEMPRRFPSTHAVEGYVLREAGSQ</sequence>
<comment type="similarity">
    <text evidence="1 3">Belongs to the polysaccharide lyase 1 family.</text>
</comment>
<dbReference type="GO" id="GO:0005576">
    <property type="term" value="C:extracellular region"/>
    <property type="evidence" value="ECO:0007669"/>
    <property type="project" value="UniProtKB-SubCell"/>
</dbReference>
<evidence type="ECO:0000313" key="6">
    <source>
        <dbReference type="Proteomes" id="UP000807353"/>
    </source>
</evidence>
<protein>
    <submittedName>
        <fullName evidence="5">Polysaccharide lyase family 1 protein</fullName>
    </submittedName>
</protein>
<dbReference type="PANTHER" id="PTHR31683">
    <property type="entry name" value="PECTATE LYASE 18-RELATED"/>
    <property type="match status" value="1"/>
</dbReference>
<evidence type="ECO:0000256" key="2">
    <source>
        <dbReference type="ARBA" id="ARBA00023239"/>
    </source>
</evidence>
<evidence type="ECO:0000256" key="3">
    <source>
        <dbReference type="RuleBase" id="RU361173"/>
    </source>
</evidence>
<keyword evidence="3" id="KW-0624">Polysaccharide degradation</keyword>
<dbReference type="InterPro" id="IPR011050">
    <property type="entry name" value="Pectin_lyase_fold/virulence"/>
</dbReference>